<dbReference type="Pfam" id="PF06155">
    <property type="entry name" value="GBBH-like_N"/>
    <property type="match status" value="1"/>
</dbReference>
<feature type="domain" description="Gamma-butyrobetaine hydroxylase-like N-terminal" evidence="4">
    <location>
        <begin position="62"/>
        <end position="147"/>
    </location>
</feature>
<evidence type="ECO:0000259" key="4">
    <source>
        <dbReference type="Pfam" id="PF06155"/>
    </source>
</evidence>
<feature type="region of interest" description="Disordered" evidence="3">
    <location>
        <begin position="170"/>
        <end position="191"/>
    </location>
</feature>
<name>A0A8J4LU01_9CHLO</name>
<protein>
    <recommendedName>
        <fullName evidence="4">Gamma-butyrobetaine hydroxylase-like N-terminal domain-containing protein</fullName>
    </recommendedName>
</protein>
<evidence type="ECO:0000256" key="3">
    <source>
        <dbReference type="SAM" id="MobiDB-lite"/>
    </source>
</evidence>
<sequence>MLTRQGTCKRVLSNVQQLVLQISVSVHSLLPGILITTPRAVRQLGNLSVTDGAKPLLSPTNIRLLKQEKRLELIYDDSHKISLPAELLRVCSPSADTRRLTPQSGRERVVSGRRHVGIMSIEPVGNYAIRIYFDDLHSSGIFTWEYLAYLGGPGRWPTMRDYLRRLKQSGLSRDPKSVRPKPGSLPSPATG</sequence>
<dbReference type="PANTHER" id="PTHR35303:SF5">
    <property type="entry name" value="OS02G0197800 PROTEIN"/>
    <property type="match status" value="1"/>
</dbReference>
<dbReference type="GO" id="GO:0046872">
    <property type="term" value="F:metal ion binding"/>
    <property type="evidence" value="ECO:0007669"/>
    <property type="project" value="UniProtKB-KW"/>
</dbReference>
<evidence type="ECO:0000313" key="8">
    <source>
        <dbReference type="Proteomes" id="UP000747110"/>
    </source>
</evidence>
<keyword evidence="2" id="KW-0408">Iron</keyword>
<comment type="caution">
    <text evidence="6">The sequence shown here is derived from an EMBL/GenBank/DDBJ whole genome shotgun (WGS) entry which is preliminary data.</text>
</comment>
<evidence type="ECO:0000256" key="1">
    <source>
        <dbReference type="ARBA" id="ARBA00022723"/>
    </source>
</evidence>
<evidence type="ECO:0000313" key="7">
    <source>
        <dbReference type="Proteomes" id="UP000722791"/>
    </source>
</evidence>
<evidence type="ECO:0000313" key="6">
    <source>
        <dbReference type="EMBL" id="GIM09274.1"/>
    </source>
</evidence>
<evidence type="ECO:0000313" key="5">
    <source>
        <dbReference type="EMBL" id="GIL87848.1"/>
    </source>
</evidence>
<proteinExistence type="predicted"/>
<dbReference type="InterPro" id="IPR010376">
    <property type="entry name" value="GBBH-like_N"/>
</dbReference>
<keyword evidence="1" id="KW-0479">Metal-binding</keyword>
<accession>A0A8J4LU01</accession>
<dbReference type="PANTHER" id="PTHR35303">
    <property type="entry name" value="OS02G0197800 PROTEIN"/>
    <property type="match status" value="1"/>
</dbReference>
<gene>
    <name evidence="5" type="ORF">Vretifemale_15898</name>
    <name evidence="6" type="ORF">Vretimale_13152</name>
</gene>
<dbReference type="EMBL" id="BNCQ01000030">
    <property type="protein sequence ID" value="GIM09274.1"/>
    <property type="molecule type" value="Genomic_DNA"/>
</dbReference>
<evidence type="ECO:0000256" key="2">
    <source>
        <dbReference type="ARBA" id="ARBA00023004"/>
    </source>
</evidence>
<dbReference type="AlphaFoldDB" id="A0A8J4LU01"/>
<dbReference type="Proteomes" id="UP000722791">
    <property type="component" value="Unassembled WGS sequence"/>
</dbReference>
<dbReference type="InterPro" id="IPR038492">
    <property type="entry name" value="GBBH-like_N_sf"/>
</dbReference>
<dbReference type="OrthoDB" id="19707at2759"/>
<dbReference type="EMBL" id="BNCP01000041">
    <property type="protein sequence ID" value="GIL87848.1"/>
    <property type="molecule type" value="Genomic_DNA"/>
</dbReference>
<organism evidence="6 7">
    <name type="scientific">Volvox reticuliferus</name>
    <dbReference type="NCBI Taxonomy" id="1737510"/>
    <lineage>
        <taxon>Eukaryota</taxon>
        <taxon>Viridiplantae</taxon>
        <taxon>Chlorophyta</taxon>
        <taxon>core chlorophytes</taxon>
        <taxon>Chlorophyceae</taxon>
        <taxon>CS clade</taxon>
        <taxon>Chlamydomonadales</taxon>
        <taxon>Volvocaceae</taxon>
        <taxon>Volvox</taxon>
    </lineage>
</organism>
<dbReference type="Gene3D" id="3.30.2020.30">
    <property type="match status" value="1"/>
</dbReference>
<reference evidence="6" key="1">
    <citation type="journal article" date="2021" name="Proc. Natl. Acad. Sci. U.S.A.">
        <title>Three genomes in the algal genus Volvox reveal the fate of a haploid sex-determining region after a transition to homothallism.</title>
        <authorList>
            <person name="Yamamoto K."/>
            <person name="Hamaji T."/>
            <person name="Kawai-Toyooka H."/>
            <person name="Matsuzaki R."/>
            <person name="Takahashi F."/>
            <person name="Nishimura Y."/>
            <person name="Kawachi M."/>
            <person name="Noguchi H."/>
            <person name="Minakuchi Y."/>
            <person name="Umen J.G."/>
            <person name="Toyoda A."/>
            <person name="Nozaki H."/>
        </authorList>
    </citation>
    <scope>NUCLEOTIDE SEQUENCE</scope>
    <source>
        <strain evidence="6">NIES-3785</strain>
        <strain evidence="5">NIES-3786</strain>
    </source>
</reference>
<dbReference type="Proteomes" id="UP000747110">
    <property type="component" value="Unassembled WGS sequence"/>
</dbReference>
<keyword evidence="8" id="KW-1185">Reference proteome</keyword>